<dbReference type="InterPro" id="IPR026870">
    <property type="entry name" value="Zinc_ribbon_dom"/>
</dbReference>
<comment type="caution">
    <text evidence="3">The sequence shown here is derived from an EMBL/GenBank/DDBJ whole genome shotgun (WGS) entry which is preliminary data.</text>
</comment>
<dbReference type="Proteomes" id="UP000753256">
    <property type="component" value="Unassembled WGS sequence"/>
</dbReference>
<evidence type="ECO:0000256" key="1">
    <source>
        <dbReference type="SAM" id="MobiDB-lite"/>
    </source>
</evidence>
<evidence type="ECO:0000259" key="2">
    <source>
        <dbReference type="Pfam" id="PF13240"/>
    </source>
</evidence>
<gene>
    <name evidence="3" type="ORF">K8V70_05355</name>
</gene>
<organism evidence="3 4">
    <name type="scientific">Enorma phocaeensis</name>
    <dbReference type="NCBI Taxonomy" id="1871019"/>
    <lineage>
        <taxon>Bacteria</taxon>
        <taxon>Bacillati</taxon>
        <taxon>Actinomycetota</taxon>
        <taxon>Coriobacteriia</taxon>
        <taxon>Coriobacteriales</taxon>
        <taxon>Coriobacteriaceae</taxon>
        <taxon>Enorma</taxon>
    </lineage>
</organism>
<dbReference type="Pfam" id="PF13240">
    <property type="entry name" value="Zn_Ribbon_1"/>
    <property type="match status" value="1"/>
</dbReference>
<feature type="domain" description="Zinc-ribbon" evidence="2">
    <location>
        <begin position="2"/>
        <end position="24"/>
    </location>
</feature>
<dbReference type="EMBL" id="DYUZ01000022">
    <property type="protein sequence ID" value="HJG37270.1"/>
    <property type="molecule type" value="Genomic_DNA"/>
</dbReference>
<name>A0A921IUT2_9ACTN</name>
<feature type="compositionally biased region" description="Low complexity" evidence="1">
    <location>
        <begin position="30"/>
        <end position="58"/>
    </location>
</feature>
<evidence type="ECO:0000313" key="3">
    <source>
        <dbReference type="EMBL" id="HJG37270.1"/>
    </source>
</evidence>
<sequence>MFCTNCGAPLTPNARFCVTCGAPIAPAPGGMASPARSGGGPAHSNAAGAASGSAWQAPAPAPQAPATPVPAPQIQTPAATSPAPAAHGSADILPSYLQTVASRICQAPQFIPEAGAYLLVADQRGALAVQMHSYFFFAANDLAGYAQMQVYAEACMAWARKNYEGLPRGMQSGLAVYPVMLQHPLQPDALAYVKQIPDKHWAAFELPVLFDPMTGQLEHLDKTPVWGFAMWRGIKASARMVLTGSQG</sequence>
<proteinExistence type="predicted"/>
<evidence type="ECO:0000313" key="4">
    <source>
        <dbReference type="Proteomes" id="UP000753256"/>
    </source>
</evidence>
<protein>
    <submittedName>
        <fullName evidence="3">Zinc ribbon domain-containing protein</fullName>
    </submittedName>
</protein>
<reference evidence="3" key="1">
    <citation type="journal article" date="2021" name="PeerJ">
        <title>Extensive microbial diversity within the chicken gut microbiome revealed by metagenomics and culture.</title>
        <authorList>
            <person name="Gilroy R."/>
            <person name="Ravi A."/>
            <person name="Getino M."/>
            <person name="Pursley I."/>
            <person name="Horton D.L."/>
            <person name="Alikhan N.F."/>
            <person name="Baker D."/>
            <person name="Gharbi K."/>
            <person name="Hall N."/>
            <person name="Watson M."/>
            <person name="Adriaenssens E.M."/>
            <person name="Foster-Nyarko E."/>
            <person name="Jarju S."/>
            <person name="Secka A."/>
            <person name="Antonio M."/>
            <person name="Oren A."/>
            <person name="Chaudhuri R.R."/>
            <person name="La Ragione R."/>
            <person name="Hildebrand F."/>
            <person name="Pallen M.J."/>
        </authorList>
    </citation>
    <scope>NUCLEOTIDE SEQUENCE</scope>
    <source>
        <strain evidence="3">ChiHjej13B12-9602</strain>
    </source>
</reference>
<dbReference type="AlphaFoldDB" id="A0A921IUT2"/>
<accession>A0A921IUT2</accession>
<reference evidence="3" key="2">
    <citation type="submission" date="2021-09" db="EMBL/GenBank/DDBJ databases">
        <authorList>
            <person name="Gilroy R."/>
        </authorList>
    </citation>
    <scope>NUCLEOTIDE SEQUENCE</scope>
    <source>
        <strain evidence="3">ChiHjej13B12-9602</strain>
    </source>
</reference>
<dbReference type="RefSeq" id="WP_273189954.1">
    <property type="nucleotide sequence ID" value="NZ_DYUZ01000022.1"/>
</dbReference>
<feature type="region of interest" description="Disordered" evidence="1">
    <location>
        <begin position="30"/>
        <end position="86"/>
    </location>
</feature>
<feature type="compositionally biased region" description="Low complexity" evidence="1">
    <location>
        <begin position="72"/>
        <end position="86"/>
    </location>
</feature>
<feature type="compositionally biased region" description="Pro residues" evidence="1">
    <location>
        <begin position="59"/>
        <end position="71"/>
    </location>
</feature>